<feature type="transmembrane region" description="Helical" evidence="8">
    <location>
        <begin position="386"/>
        <end position="412"/>
    </location>
</feature>
<dbReference type="InterPro" id="IPR042094">
    <property type="entry name" value="T2SS_GspF_sf"/>
</dbReference>
<evidence type="ECO:0000256" key="8">
    <source>
        <dbReference type="SAM" id="Phobius"/>
    </source>
</evidence>
<evidence type="ECO:0000256" key="3">
    <source>
        <dbReference type="ARBA" id="ARBA00022475"/>
    </source>
</evidence>
<protein>
    <submittedName>
        <fullName evidence="10">Type II secretion system F family protein</fullName>
    </submittedName>
</protein>
<dbReference type="Gene3D" id="1.20.81.30">
    <property type="entry name" value="Type II secretion system (T2SS), domain F"/>
    <property type="match status" value="2"/>
</dbReference>
<accession>A0AAW4VTI0</accession>
<feature type="transmembrane region" description="Helical" evidence="8">
    <location>
        <begin position="233"/>
        <end position="251"/>
    </location>
</feature>
<evidence type="ECO:0000256" key="7">
    <source>
        <dbReference type="ARBA" id="ARBA00023136"/>
    </source>
</evidence>
<keyword evidence="6 8" id="KW-1133">Transmembrane helix</keyword>
<dbReference type="GO" id="GO:0005886">
    <property type="term" value="C:plasma membrane"/>
    <property type="evidence" value="ECO:0007669"/>
    <property type="project" value="UniProtKB-SubCell"/>
</dbReference>
<dbReference type="EMBL" id="JAJEPX010000006">
    <property type="protein sequence ID" value="MCC2176214.1"/>
    <property type="molecule type" value="Genomic_DNA"/>
</dbReference>
<organism evidence="10 11">
    <name type="scientific">Agathobaculum butyriciproducens</name>
    <dbReference type="NCBI Taxonomy" id="1628085"/>
    <lineage>
        <taxon>Bacteria</taxon>
        <taxon>Bacillati</taxon>
        <taxon>Bacillota</taxon>
        <taxon>Clostridia</taxon>
        <taxon>Eubacteriales</taxon>
        <taxon>Butyricicoccaceae</taxon>
        <taxon>Agathobaculum</taxon>
    </lineage>
</organism>
<reference evidence="10 11" key="1">
    <citation type="submission" date="2021-10" db="EMBL/GenBank/DDBJ databases">
        <title>Anaerobic single-cell dispensing facilitates the cultivation of human gut bacteria.</title>
        <authorList>
            <person name="Afrizal A."/>
        </authorList>
    </citation>
    <scope>NUCLEOTIDE SEQUENCE [LARGE SCALE GENOMIC DNA]</scope>
    <source>
        <strain evidence="10 11">CLA-AA-H270</strain>
    </source>
</reference>
<feature type="domain" description="Type II secretion system protein GspF" evidence="9">
    <location>
        <begin position="80"/>
        <end position="203"/>
    </location>
</feature>
<evidence type="ECO:0000313" key="11">
    <source>
        <dbReference type="Proteomes" id="UP001298753"/>
    </source>
</evidence>
<dbReference type="PANTHER" id="PTHR30012">
    <property type="entry name" value="GENERAL SECRETION PATHWAY PROTEIN"/>
    <property type="match status" value="1"/>
</dbReference>
<dbReference type="PRINTS" id="PR00812">
    <property type="entry name" value="BCTERIALGSPF"/>
</dbReference>
<comment type="caution">
    <text evidence="10">The sequence shown here is derived from an EMBL/GenBank/DDBJ whole genome shotgun (WGS) entry which is preliminary data.</text>
</comment>
<proteinExistence type="inferred from homology"/>
<dbReference type="AlphaFoldDB" id="A0AAW4VTI0"/>
<dbReference type="GeneID" id="98661393"/>
<evidence type="ECO:0000256" key="5">
    <source>
        <dbReference type="ARBA" id="ARBA00022692"/>
    </source>
</evidence>
<evidence type="ECO:0000256" key="6">
    <source>
        <dbReference type="ARBA" id="ARBA00022989"/>
    </source>
</evidence>
<keyword evidence="4" id="KW-0997">Cell inner membrane</keyword>
<dbReference type="InterPro" id="IPR018076">
    <property type="entry name" value="T2SS_GspF_dom"/>
</dbReference>
<dbReference type="InterPro" id="IPR003004">
    <property type="entry name" value="GspF/PilC"/>
</dbReference>
<keyword evidence="5 8" id="KW-0812">Transmembrane</keyword>
<dbReference type="Proteomes" id="UP001298753">
    <property type="component" value="Unassembled WGS sequence"/>
</dbReference>
<evidence type="ECO:0000259" key="9">
    <source>
        <dbReference type="Pfam" id="PF00482"/>
    </source>
</evidence>
<comment type="similarity">
    <text evidence="2">Belongs to the GSP F family.</text>
</comment>
<evidence type="ECO:0000256" key="4">
    <source>
        <dbReference type="ARBA" id="ARBA00022519"/>
    </source>
</evidence>
<feature type="domain" description="Type II secretion system protein GspF" evidence="9">
    <location>
        <begin position="282"/>
        <end position="404"/>
    </location>
</feature>
<comment type="subcellular location">
    <subcellularLocation>
        <location evidence="1">Cell inner membrane</location>
        <topology evidence="1">Multi-pass membrane protein</topology>
    </subcellularLocation>
</comment>
<dbReference type="Pfam" id="PF00482">
    <property type="entry name" value="T2SSF"/>
    <property type="match status" value="2"/>
</dbReference>
<dbReference type="FunFam" id="1.20.81.30:FF:000001">
    <property type="entry name" value="Type II secretion system protein F"/>
    <property type="match status" value="1"/>
</dbReference>
<dbReference type="PANTHER" id="PTHR30012:SF0">
    <property type="entry name" value="TYPE II SECRETION SYSTEM PROTEIN F-RELATED"/>
    <property type="match status" value="1"/>
</dbReference>
<name>A0AAW4VTI0_9FIRM</name>
<evidence type="ECO:0000256" key="2">
    <source>
        <dbReference type="ARBA" id="ARBA00005745"/>
    </source>
</evidence>
<keyword evidence="11" id="KW-1185">Reference proteome</keyword>
<dbReference type="RefSeq" id="WP_227600257.1">
    <property type="nucleotide sequence ID" value="NZ_JAJEPX010000006.1"/>
</dbReference>
<gene>
    <name evidence="10" type="ORF">LKD22_03565</name>
</gene>
<evidence type="ECO:0000313" key="10">
    <source>
        <dbReference type="EMBL" id="MCC2176214.1"/>
    </source>
</evidence>
<sequence>MAASNNHRLTVTVKPNSGHTLFRYTAKDIDGKVVRGAMEAADYDTLYTQLLAQGLYLQSATRRGAGRKPRTLRPQELSDLCRQLSTLLASGVSLVRALTIISQDEGISAGLRRIYESVLGEVRKGSSLSAALEAQQVFPPLMLGMIRAGEGSGKLDQVAERLAIHYEKAHQMNQQVKSALMYPMILAILAVAVVIVIVTFVLPQFSDLFSTMDSLPGVTLALMAFSNFMVTKWYLMILGVAAVVMVIRTLLRIPAVRLEMDRRKLKMPVFGPLNQVICTARFARTISSLYSSGLPIVTALQTARDTIGNAYIVSQFDDVLVQVRSGVSLSAALETVDGFQRKLCSSIAVGEETGRLDSMLDSIADSMEYDAQQASKRMMTILEPMLIVLMAFVVGFIIIAVMSPIIGSYSAIESSGNV</sequence>
<keyword evidence="7 8" id="KW-0472">Membrane</keyword>
<keyword evidence="3" id="KW-1003">Cell membrane</keyword>
<evidence type="ECO:0000256" key="1">
    <source>
        <dbReference type="ARBA" id="ARBA00004429"/>
    </source>
</evidence>
<feature type="transmembrane region" description="Helical" evidence="8">
    <location>
        <begin position="180"/>
        <end position="202"/>
    </location>
</feature>